<dbReference type="SUPFAM" id="SSF56176">
    <property type="entry name" value="FAD-binding/transporter-associated domain-like"/>
    <property type="match status" value="1"/>
</dbReference>
<evidence type="ECO:0000256" key="3">
    <source>
        <dbReference type="ARBA" id="ARBA00023002"/>
    </source>
</evidence>
<dbReference type="GO" id="GO:0071949">
    <property type="term" value="F:FAD binding"/>
    <property type="evidence" value="ECO:0007669"/>
    <property type="project" value="InterPro"/>
</dbReference>
<feature type="domain" description="FAD-binding PCMH-type" evidence="4">
    <location>
        <begin position="1"/>
        <end position="162"/>
    </location>
</feature>
<dbReference type="AlphaFoldDB" id="A0A9D1TAC8"/>
<keyword evidence="1" id="KW-0285">Flavoprotein</keyword>
<dbReference type="InterPro" id="IPR016169">
    <property type="entry name" value="FAD-bd_PCMH_sub2"/>
</dbReference>
<accession>A0A9D1TAC8</accession>
<proteinExistence type="predicted"/>
<comment type="caution">
    <text evidence="5">The sequence shown here is derived from an EMBL/GenBank/DDBJ whole genome shotgun (WGS) entry which is preliminary data.</text>
</comment>
<evidence type="ECO:0000259" key="4">
    <source>
        <dbReference type="PROSITE" id="PS51387"/>
    </source>
</evidence>
<dbReference type="Gene3D" id="3.30.390.50">
    <property type="entry name" value="CO dehydrogenase flavoprotein, C-terminal domain"/>
    <property type="match status" value="1"/>
</dbReference>
<dbReference type="SUPFAM" id="SSF55447">
    <property type="entry name" value="CO dehydrogenase flavoprotein C-terminal domain-like"/>
    <property type="match status" value="1"/>
</dbReference>
<gene>
    <name evidence="5" type="ORF">IAB71_03935</name>
</gene>
<reference evidence="5" key="1">
    <citation type="submission" date="2020-10" db="EMBL/GenBank/DDBJ databases">
        <authorList>
            <person name="Gilroy R."/>
        </authorList>
    </citation>
    <scope>NUCLEOTIDE SEQUENCE</scope>
    <source>
        <strain evidence="5">CHK188-20938</strain>
    </source>
</reference>
<dbReference type="GO" id="GO:0016491">
    <property type="term" value="F:oxidoreductase activity"/>
    <property type="evidence" value="ECO:0007669"/>
    <property type="project" value="UniProtKB-KW"/>
</dbReference>
<dbReference type="Proteomes" id="UP000824169">
    <property type="component" value="Unassembled WGS sequence"/>
</dbReference>
<evidence type="ECO:0000313" key="5">
    <source>
        <dbReference type="EMBL" id="HIV24928.1"/>
    </source>
</evidence>
<dbReference type="Gene3D" id="3.30.465.10">
    <property type="match status" value="1"/>
</dbReference>
<name>A0A9D1TAC8_9FIRM</name>
<dbReference type="SMART" id="SM01092">
    <property type="entry name" value="CO_deh_flav_C"/>
    <property type="match status" value="1"/>
</dbReference>
<keyword evidence="2" id="KW-0274">FAD</keyword>
<dbReference type="InterPro" id="IPR036683">
    <property type="entry name" value="CO_DH_flav_C_dom_sf"/>
</dbReference>
<dbReference type="PROSITE" id="PS51387">
    <property type="entry name" value="FAD_PCMH"/>
    <property type="match status" value="1"/>
</dbReference>
<dbReference type="InterPro" id="IPR051312">
    <property type="entry name" value="Diverse_Substr_Oxidored"/>
</dbReference>
<protein>
    <submittedName>
        <fullName evidence="5">FAD binding domain-containing protein</fullName>
    </submittedName>
</protein>
<keyword evidence="3" id="KW-0560">Oxidoreductase</keyword>
<dbReference type="Pfam" id="PF00941">
    <property type="entry name" value="FAD_binding_5"/>
    <property type="match status" value="1"/>
</dbReference>
<sequence>MLKIKEYARAESLEQAYEWNQKKSSCVLGGMLWLKMSERNVGKAIDLSGLGLDQIREDGEEFRIGCMATLRQMERHEGLNRYTEGAVRAALADIVGVQFRNLATAGGSVFGRFGFSDVLTVLLAMDTSVILYHRGEIPLEEFMAGKRDRDILTEIRIRKQPGFHMVYQAHRNSRTDFPVLNAAAALDAAGGKLVFGARPLPAMALPLEEKLTKQLRGGNLTEKEAAEAAERTAEQVPVGGNMRGSAGYRRHLTRVLGRRSLLELQKLAAAEKGGTVS</sequence>
<evidence type="ECO:0000256" key="2">
    <source>
        <dbReference type="ARBA" id="ARBA00022827"/>
    </source>
</evidence>
<dbReference type="InterPro" id="IPR002346">
    <property type="entry name" value="Mopterin_DH_FAD-bd"/>
</dbReference>
<dbReference type="PANTHER" id="PTHR42659">
    <property type="entry name" value="XANTHINE DEHYDROGENASE SUBUNIT C-RELATED"/>
    <property type="match status" value="1"/>
</dbReference>
<organism evidence="5 6">
    <name type="scientific">Candidatus Scatomonas pullistercoris</name>
    <dbReference type="NCBI Taxonomy" id="2840920"/>
    <lineage>
        <taxon>Bacteria</taxon>
        <taxon>Bacillati</taxon>
        <taxon>Bacillota</taxon>
        <taxon>Clostridia</taxon>
        <taxon>Lachnospirales</taxon>
        <taxon>Lachnospiraceae</taxon>
        <taxon>Lachnospiraceae incertae sedis</taxon>
        <taxon>Candidatus Scatomonas</taxon>
    </lineage>
</organism>
<evidence type="ECO:0000256" key="1">
    <source>
        <dbReference type="ARBA" id="ARBA00022630"/>
    </source>
</evidence>
<dbReference type="EMBL" id="DVOO01000011">
    <property type="protein sequence ID" value="HIV24928.1"/>
    <property type="molecule type" value="Genomic_DNA"/>
</dbReference>
<dbReference type="InterPro" id="IPR005107">
    <property type="entry name" value="CO_DH_flav_C"/>
</dbReference>
<dbReference type="PANTHER" id="PTHR42659:SF2">
    <property type="entry name" value="XANTHINE DEHYDROGENASE SUBUNIT C-RELATED"/>
    <property type="match status" value="1"/>
</dbReference>
<evidence type="ECO:0000313" key="6">
    <source>
        <dbReference type="Proteomes" id="UP000824169"/>
    </source>
</evidence>
<dbReference type="InterPro" id="IPR036318">
    <property type="entry name" value="FAD-bd_PCMH-like_sf"/>
</dbReference>
<reference evidence="5" key="2">
    <citation type="journal article" date="2021" name="PeerJ">
        <title>Extensive microbial diversity within the chicken gut microbiome revealed by metagenomics and culture.</title>
        <authorList>
            <person name="Gilroy R."/>
            <person name="Ravi A."/>
            <person name="Getino M."/>
            <person name="Pursley I."/>
            <person name="Horton D.L."/>
            <person name="Alikhan N.F."/>
            <person name="Baker D."/>
            <person name="Gharbi K."/>
            <person name="Hall N."/>
            <person name="Watson M."/>
            <person name="Adriaenssens E.M."/>
            <person name="Foster-Nyarko E."/>
            <person name="Jarju S."/>
            <person name="Secka A."/>
            <person name="Antonio M."/>
            <person name="Oren A."/>
            <person name="Chaudhuri R.R."/>
            <person name="La Ragione R."/>
            <person name="Hildebrand F."/>
            <person name="Pallen M.J."/>
        </authorList>
    </citation>
    <scope>NUCLEOTIDE SEQUENCE</scope>
    <source>
        <strain evidence="5">CHK188-20938</strain>
    </source>
</reference>
<dbReference type="Pfam" id="PF03450">
    <property type="entry name" value="CO_deh_flav_C"/>
    <property type="match status" value="1"/>
</dbReference>
<dbReference type="InterPro" id="IPR016166">
    <property type="entry name" value="FAD-bd_PCMH"/>
</dbReference>